<feature type="domain" description="Protein kinase" evidence="2">
    <location>
        <begin position="13"/>
        <end position="46"/>
    </location>
</feature>
<comment type="caution">
    <text evidence="3">The sequence shown here is derived from an EMBL/GenBank/DDBJ whole genome shotgun (WGS) entry which is preliminary data.</text>
</comment>
<feature type="binding site" evidence="1">
    <location>
        <position position="42"/>
    </location>
    <ligand>
        <name>ATP</name>
        <dbReference type="ChEBI" id="CHEBI:30616"/>
    </ligand>
</feature>
<dbReference type="Gene3D" id="3.30.200.20">
    <property type="entry name" value="Phosphorylase Kinase, domain 1"/>
    <property type="match status" value="1"/>
</dbReference>
<protein>
    <recommendedName>
        <fullName evidence="2">Protein kinase domain-containing protein</fullName>
    </recommendedName>
</protein>
<dbReference type="EMBL" id="MU069484">
    <property type="protein sequence ID" value="KAF5841499.1"/>
    <property type="molecule type" value="Genomic_DNA"/>
</dbReference>
<evidence type="ECO:0000259" key="2">
    <source>
        <dbReference type="PROSITE" id="PS50011"/>
    </source>
</evidence>
<reference evidence="3" key="1">
    <citation type="submission" date="2017-08" db="EMBL/GenBank/DDBJ databases">
        <authorList>
            <person name="Polle J.E."/>
            <person name="Barry K."/>
            <person name="Cushman J."/>
            <person name="Schmutz J."/>
            <person name="Tran D."/>
            <person name="Hathwaick L.T."/>
            <person name="Yim W.C."/>
            <person name="Jenkins J."/>
            <person name="Mckie-Krisberg Z.M."/>
            <person name="Prochnik S."/>
            <person name="Lindquist E."/>
            <person name="Dockter R.B."/>
            <person name="Adam C."/>
            <person name="Molina H."/>
            <person name="Bunkerborg J."/>
            <person name="Jin E."/>
            <person name="Buchheim M."/>
            <person name="Magnuson J."/>
        </authorList>
    </citation>
    <scope>NUCLEOTIDE SEQUENCE</scope>
    <source>
        <strain evidence="3">CCAP 19/18</strain>
    </source>
</reference>
<evidence type="ECO:0000256" key="1">
    <source>
        <dbReference type="PROSITE-ProRule" id="PRU10141"/>
    </source>
</evidence>
<keyword evidence="4" id="KW-1185">Reference proteome</keyword>
<dbReference type="SUPFAM" id="SSF56112">
    <property type="entry name" value="Protein kinase-like (PK-like)"/>
    <property type="match status" value="1"/>
</dbReference>
<dbReference type="InterPro" id="IPR000719">
    <property type="entry name" value="Prot_kinase_dom"/>
</dbReference>
<dbReference type="InterPro" id="IPR011009">
    <property type="entry name" value="Kinase-like_dom_sf"/>
</dbReference>
<evidence type="ECO:0000313" key="3">
    <source>
        <dbReference type="EMBL" id="KAF5841499.1"/>
    </source>
</evidence>
<proteinExistence type="predicted"/>
<sequence>MAPPPGGGLKSRFKIVKTVGKGSFGAVSEIQRLSDGQLFALKVNMK</sequence>
<dbReference type="PROSITE" id="PS00107">
    <property type="entry name" value="PROTEIN_KINASE_ATP"/>
    <property type="match status" value="1"/>
</dbReference>
<keyword evidence="1" id="KW-0547">Nucleotide-binding</keyword>
<keyword evidence="1" id="KW-0067">ATP-binding</keyword>
<evidence type="ECO:0000313" key="4">
    <source>
        <dbReference type="Proteomes" id="UP000815325"/>
    </source>
</evidence>
<dbReference type="InterPro" id="IPR017441">
    <property type="entry name" value="Protein_kinase_ATP_BS"/>
</dbReference>
<name>A0ABQ7H3Q1_DUNSA</name>
<dbReference type="PROSITE" id="PS50011">
    <property type="entry name" value="PROTEIN_KINASE_DOM"/>
    <property type="match status" value="1"/>
</dbReference>
<dbReference type="Proteomes" id="UP000815325">
    <property type="component" value="Unassembled WGS sequence"/>
</dbReference>
<gene>
    <name evidence="3" type="ORF">DUNSADRAFT_12666</name>
</gene>
<accession>A0ABQ7H3Q1</accession>
<organism evidence="3 4">
    <name type="scientific">Dunaliella salina</name>
    <name type="common">Green alga</name>
    <name type="synonym">Protococcus salinus</name>
    <dbReference type="NCBI Taxonomy" id="3046"/>
    <lineage>
        <taxon>Eukaryota</taxon>
        <taxon>Viridiplantae</taxon>
        <taxon>Chlorophyta</taxon>
        <taxon>core chlorophytes</taxon>
        <taxon>Chlorophyceae</taxon>
        <taxon>CS clade</taxon>
        <taxon>Chlamydomonadales</taxon>
        <taxon>Dunaliellaceae</taxon>
        <taxon>Dunaliella</taxon>
    </lineage>
</organism>